<sequence length="227" mass="24264">MLAAHAVRLREAAGPLLDRLGPDARIMSEFLIEELARLAAQLDAVAQSQREAALTRQERLRIDPLPTIPAARRIAARSPEAAAEEGPVFVEAGTPDFIGFGWYGIEPTEGGVLRWSGQAPWASLLLPALGGGDLVLTVAVRAPFGSGLDMAAEEWVLDGMPLLFETLSNDGVTGLFSARVTLLERPAGSRATLLIRTTPRTDPATGPRRDARALGLGLSWARVERAE</sequence>
<evidence type="ECO:0000313" key="2">
    <source>
        <dbReference type="Proteomes" id="UP000199473"/>
    </source>
</evidence>
<dbReference type="Proteomes" id="UP000199473">
    <property type="component" value="Unassembled WGS sequence"/>
</dbReference>
<accession>A0A1I4BHB4</accession>
<gene>
    <name evidence="1" type="ORF">SAMN02745775_105302</name>
</gene>
<evidence type="ECO:0000313" key="1">
    <source>
        <dbReference type="EMBL" id="SFK68158.1"/>
    </source>
</evidence>
<organism evidence="1 2">
    <name type="scientific">Falsiroseomonas stagni DSM 19981</name>
    <dbReference type="NCBI Taxonomy" id="1123062"/>
    <lineage>
        <taxon>Bacteria</taxon>
        <taxon>Pseudomonadati</taxon>
        <taxon>Pseudomonadota</taxon>
        <taxon>Alphaproteobacteria</taxon>
        <taxon>Acetobacterales</taxon>
        <taxon>Roseomonadaceae</taxon>
        <taxon>Falsiroseomonas</taxon>
    </lineage>
</organism>
<dbReference type="RefSeq" id="WP_092960806.1">
    <property type="nucleotide sequence ID" value="NZ_FOSQ01000005.1"/>
</dbReference>
<dbReference type="EMBL" id="FOSQ01000005">
    <property type="protein sequence ID" value="SFK68158.1"/>
    <property type="molecule type" value="Genomic_DNA"/>
</dbReference>
<name>A0A1I4BHB4_9PROT</name>
<proteinExistence type="predicted"/>
<reference evidence="1 2" key="1">
    <citation type="submission" date="2016-10" db="EMBL/GenBank/DDBJ databases">
        <authorList>
            <person name="de Groot N.N."/>
        </authorList>
    </citation>
    <scope>NUCLEOTIDE SEQUENCE [LARGE SCALE GENOMIC DNA]</scope>
    <source>
        <strain evidence="1 2">DSM 19981</strain>
    </source>
</reference>
<dbReference type="STRING" id="1123062.SAMN02745775_105302"/>
<dbReference type="OrthoDB" id="7266224at2"/>
<dbReference type="AlphaFoldDB" id="A0A1I4BHB4"/>
<keyword evidence="2" id="KW-1185">Reference proteome</keyword>
<protein>
    <submittedName>
        <fullName evidence="1">Uncharacterized protein</fullName>
    </submittedName>
</protein>